<dbReference type="RefSeq" id="WP_240257821.1">
    <property type="nucleotide sequence ID" value="NZ_JAKTTI010000062.1"/>
</dbReference>
<dbReference type="Proteomes" id="UP001431131">
    <property type="component" value="Unassembled WGS sequence"/>
</dbReference>
<protein>
    <submittedName>
        <fullName evidence="2">DUF4097 domain-containing protein</fullName>
    </submittedName>
</protein>
<evidence type="ECO:0000313" key="2">
    <source>
        <dbReference type="EMBL" id="MCH1627903.1"/>
    </source>
</evidence>
<keyword evidence="3" id="KW-1185">Reference proteome</keyword>
<organism evidence="2 3">
    <name type="scientific">Fredinandcohnia quinoae</name>
    <dbReference type="NCBI Taxonomy" id="2918902"/>
    <lineage>
        <taxon>Bacteria</taxon>
        <taxon>Bacillati</taxon>
        <taxon>Bacillota</taxon>
        <taxon>Bacilli</taxon>
        <taxon>Bacillales</taxon>
        <taxon>Bacillaceae</taxon>
        <taxon>Fredinandcohnia</taxon>
    </lineage>
</organism>
<proteinExistence type="predicted"/>
<dbReference type="EMBL" id="JAKTTI010000062">
    <property type="protein sequence ID" value="MCH1627903.1"/>
    <property type="molecule type" value="Genomic_DNA"/>
</dbReference>
<dbReference type="Pfam" id="PF13349">
    <property type="entry name" value="DUF4097"/>
    <property type="match status" value="1"/>
</dbReference>
<gene>
    <name evidence="2" type="ORF">MJG50_21445</name>
</gene>
<feature type="domain" description="DUF4097" evidence="1">
    <location>
        <begin position="43"/>
        <end position="280"/>
    </location>
</feature>
<reference evidence="2" key="1">
    <citation type="submission" date="2022-02" db="EMBL/GenBank/DDBJ databases">
        <title>Fredinandcohnia quinoae sp. nov. isolated from Chenopodium quinoa seeds.</title>
        <authorList>
            <person name="Saati-Santamaria Z."/>
            <person name="Flores-Felix J.D."/>
            <person name="Igual J.M."/>
            <person name="Velazquez E."/>
            <person name="Garcia-Fraile P."/>
            <person name="Martinez-Molina E."/>
        </authorList>
    </citation>
    <scope>NUCLEOTIDE SEQUENCE</scope>
    <source>
        <strain evidence="2">SECRCQ15</strain>
    </source>
</reference>
<comment type="caution">
    <text evidence="2">The sequence shown here is derived from an EMBL/GenBank/DDBJ whole genome shotgun (WGS) entry which is preliminary data.</text>
</comment>
<evidence type="ECO:0000313" key="3">
    <source>
        <dbReference type="Proteomes" id="UP001431131"/>
    </source>
</evidence>
<dbReference type="AlphaFoldDB" id="A0AAW5EFD0"/>
<sequence>MKKILIIFFILIGVYLVFTNLHRIPGLAFGSDGDEVKLTNKIDLIDIDINSISATIIPENRNTIKADLKGKGEVKVSKSGDTITVEYKKKWFDIISIFNHSKLTIYIPEEYDRDLELNVGSGNMKFSGSEMELEKLSVTVQSGNINLKNLKVDEFTQDVASGNATINSLATGEGTINVSSGNTTLNDYSGKLDAKVSSGRLKAQMDKLTGSVNAKVSSGILSLDLPDDADFTLNAKVSSGLISNHFPLDNSKQEKGDIEGTHGSGKHKVNLKVSSGKLDIY</sequence>
<evidence type="ECO:0000259" key="1">
    <source>
        <dbReference type="Pfam" id="PF13349"/>
    </source>
</evidence>
<dbReference type="InterPro" id="IPR025164">
    <property type="entry name" value="Toastrack_DUF4097"/>
</dbReference>
<accession>A0AAW5EFD0</accession>
<name>A0AAW5EFD0_9BACI</name>